<evidence type="ECO:0000256" key="4">
    <source>
        <dbReference type="PROSITE-ProRule" id="PRU00236"/>
    </source>
</evidence>
<evidence type="ECO:0000313" key="7">
    <source>
        <dbReference type="Proteomes" id="UP000280296"/>
    </source>
</evidence>
<accession>A0A432MNJ8</accession>
<dbReference type="OrthoDB" id="394960at2"/>
<dbReference type="EMBL" id="RYZH01000008">
    <property type="protein sequence ID" value="RUL88675.1"/>
    <property type="molecule type" value="Genomic_DNA"/>
</dbReference>
<dbReference type="InterPro" id="IPR026590">
    <property type="entry name" value="Ssirtuin_cat_dom"/>
</dbReference>
<evidence type="ECO:0000256" key="2">
    <source>
        <dbReference type="ARBA" id="ARBA00022679"/>
    </source>
</evidence>
<feature type="binding site" evidence="4">
    <location>
        <position position="177"/>
    </location>
    <ligand>
        <name>Zn(2+)</name>
        <dbReference type="ChEBI" id="CHEBI:29105"/>
    </ligand>
</feature>
<feature type="binding site" evidence="4">
    <location>
        <position position="174"/>
    </location>
    <ligand>
        <name>Zn(2+)</name>
        <dbReference type="ChEBI" id="CHEBI:29105"/>
    </ligand>
</feature>
<reference evidence="6 7" key="2">
    <citation type="submission" date="2019-01" db="EMBL/GenBank/DDBJ databases">
        <title>Tautonia sociabilis, a novel thermotolerant planctomycete of Isosphaeraceae family, isolated from a 4000 m deep subterranean habitat.</title>
        <authorList>
            <person name="Kovaleva O.L."/>
            <person name="Elcheninov A.G."/>
            <person name="Van Heerden E."/>
            <person name="Toshchakov S.V."/>
            <person name="Novikov A."/>
            <person name="Bonch-Osmolovskaya E.A."/>
            <person name="Kublanov I.V."/>
        </authorList>
    </citation>
    <scope>NUCLEOTIDE SEQUENCE [LARGE SCALE GENOMIC DNA]</scope>
    <source>
        <strain evidence="6 7">GM2012</strain>
    </source>
</reference>
<evidence type="ECO:0000259" key="5">
    <source>
        <dbReference type="PROSITE" id="PS50305"/>
    </source>
</evidence>
<dbReference type="GO" id="GO:0046872">
    <property type="term" value="F:metal ion binding"/>
    <property type="evidence" value="ECO:0007669"/>
    <property type="project" value="UniProtKB-KW"/>
</dbReference>
<dbReference type="InterPro" id="IPR003000">
    <property type="entry name" value="Sirtuin"/>
</dbReference>
<dbReference type="InterPro" id="IPR029035">
    <property type="entry name" value="DHS-like_NAD/FAD-binding_dom"/>
</dbReference>
<feature type="binding site" evidence="4">
    <location>
        <position position="142"/>
    </location>
    <ligand>
        <name>Zn(2+)</name>
        <dbReference type="ChEBI" id="CHEBI:29105"/>
    </ligand>
</feature>
<dbReference type="AlphaFoldDB" id="A0A432MNJ8"/>
<dbReference type="PROSITE" id="PS50305">
    <property type="entry name" value="SIRTUIN"/>
    <property type="match status" value="1"/>
</dbReference>
<dbReference type="SUPFAM" id="SSF52467">
    <property type="entry name" value="DHS-like NAD/FAD-binding domain"/>
    <property type="match status" value="1"/>
</dbReference>
<feature type="domain" description="Deacetylase sirtuin-type" evidence="5">
    <location>
        <begin position="2"/>
        <end position="281"/>
    </location>
</feature>
<dbReference type="GO" id="GO:0070403">
    <property type="term" value="F:NAD+ binding"/>
    <property type="evidence" value="ECO:0007669"/>
    <property type="project" value="InterPro"/>
</dbReference>
<organism evidence="6 7">
    <name type="scientific">Tautonia sociabilis</name>
    <dbReference type="NCBI Taxonomy" id="2080755"/>
    <lineage>
        <taxon>Bacteria</taxon>
        <taxon>Pseudomonadati</taxon>
        <taxon>Planctomycetota</taxon>
        <taxon>Planctomycetia</taxon>
        <taxon>Isosphaerales</taxon>
        <taxon>Isosphaeraceae</taxon>
        <taxon>Tautonia</taxon>
    </lineage>
</organism>
<keyword evidence="2" id="KW-0808">Transferase</keyword>
<dbReference type="PANTHER" id="PTHR11085">
    <property type="entry name" value="NAD-DEPENDENT PROTEIN DEACYLASE SIRTUIN-5, MITOCHONDRIAL-RELATED"/>
    <property type="match status" value="1"/>
</dbReference>
<dbReference type="GO" id="GO:0017136">
    <property type="term" value="F:histone deacetylase activity, NAD-dependent"/>
    <property type="evidence" value="ECO:0007669"/>
    <property type="project" value="TreeGrafter"/>
</dbReference>
<dbReference type="InterPro" id="IPR050134">
    <property type="entry name" value="NAD-dep_sirtuin_deacylases"/>
</dbReference>
<reference evidence="6 7" key="1">
    <citation type="submission" date="2018-12" db="EMBL/GenBank/DDBJ databases">
        <authorList>
            <person name="Toschakov S.V."/>
        </authorList>
    </citation>
    <scope>NUCLEOTIDE SEQUENCE [LARGE SCALE GENOMIC DNA]</scope>
    <source>
        <strain evidence="6 7">GM2012</strain>
    </source>
</reference>
<name>A0A432MNJ8_9BACT</name>
<keyword evidence="7" id="KW-1185">Reference proteome</keyword>
<keyword evidence="4" id="KW-0862">Zinc</keyword>
<feature type="active site" description="Proton acceptor" evidence="4">
    <location>
        <position position="134"/>
    </location>
</feature>
<feature type="binding site" evidence="4">
    <location>
        <position position="146"/>
    </location>
    <ligand>
        <name>Zn(2+)</name>
        <dbReference type="ChEBI" id="CHEBI:29105"/>
    </ligand>
</feature>
<dbReference type="Pfam" id="PF02146">
    <property type="entry name" value="SIR2"/>
    <property type="match status" value="1"/>
</dbReference>
<dbReference type="Gene3D" id="3.30.1600.10">
    <property type="entry name" value="SIR2/SIRT2 'Small Domain"/>
    <property type="match status" value="1"/>
</dbReference>
<keyword evidence="3" id="KW-0520">NAD</keyword>
<evidence type="ECO:0000256" key="3">
    <source>
        <dbReference type="ARBA" id="ARBA00023027"/>
    </source>
</evidence>
<dbReference type="EC" id="2.3.1.286" evidence="1"/>
<comment type="caution">
    <text evidence="6">The sequence shown here is derived from an EMBL/GenBank/DDBJ whole genome shotgun (WGS) entry which is preliminary data.</text>
</comment>
<proteinExistence type="predicted"/>
<dbReference type="RefSeq" id="WP_126724382.1">
    <property type="nucleotide sequence ID" value="NZ_RYZH01000008.1"/>
</dbReference>
<keyword evidence="4" id="KW-0479">Metal-binding</keyword>
<gene>
    <name evidence="6" type="ORF">TsocGM_05930</name>
</gene>
<evidence type="ECO:0000256" key="1">
    <source>
        <dbReference type="ARBA" id="ARBA00012928"/>
    </source>
</evidence>
<sequence length="282" mass="30107">MADRIEDLIARAAEAVAGAGALLVGAGAGMGVDSGLPDFRGREGFWRAYPAARRLGLDFAELANPRWFRTDPALAWGFYGHRLNLYRETAPHSGFAVLRRWLDRIPAGGFVYTSNVDGQFQRAGFPSSRILECHGAIARLQCLTGCGAGLFEADPRPLAVDPQTLRAAPPLPSCPSCGGLARPNILMFGDLGWDPSETDAQQRRFDAWLRPLGGVPLVVVECGAGTAIPTVRRMCAHVARACGGTLIRINTREPDVPPGQIGLAMGAREALEAIDRRLGPGA</sequence>
<dbReference type="InterPro" id="IPR026591">
    <property type="entry name" value="Sirtuin_cat_small_dom_sf"/>
</dbReference>
<evidence type="ECO:0000313" key="6">
    <source>
        <dbReference type="EMBL" id="RUL88675.1"/>
    </source>
</evidence>
<dbReference type="Proteomes" id="UP000280296">
    <property type="component" value="Unassembled WGS sequence"/>
</dbReference>
<dbReference type="PANTHER" id="PTHR11085:SF4">
    <property type="entry name" value="NAD-DEPENDENT PROTEIN DEACYLASE"/>
    <property type="match status" value="1"/>
</dbReference>
<protein>
    <recommendedName>
        <fullName evidence="1">protein acetyllysine N-acetyltransferase</fullName>
        <ecNumber evidence="1">2.3.1.286</ecNumber>
    </recommendedName>
</protein>
<dbReference type="Gene3D" id="3.40.50.1220">
    <property type="entry name" value="TPP-binding domain"/>
    <property type="match status" value="1"/>
</dbReference>